<protein>
    <submittedName>
        <fullName evidence="3">DEAD/DEAH box helicase</fullName>
    </submittedName>
</protein>
<gene>
    <name evidence="3" type="ORF">HRV97_08360</name>
</gene>
<evidence type="ECO:0000256" key="1">
    <source>
        <dbReference type="ARBA" id="ARBA00022801"/>
    </source>
</evidence>
<dbReference type="SMART" id="SM00487">
    <property type="entry name" value="DEXDc"/>
    <property type="match status" value="1"/>
</dbReference>
<evidence type="ECO:0000313" key="3">
    <source>
        <dbReference type="EMBL" id="NTS65174.1"/>
    </source>
</evidence>
<dbReference type="EMBL" id="JABULH010000003">
    <property type="protein sequence ID" value="NTS65174.1"/>
    <property type="molecule type" value="Genomic_DNA"/>
</dbReference>
<dbReference type="PANTHER" id="PTHR45766:SF6">
    <property type="entry name" value="SWI_SNF-RELATED MATRIX-ASSOCIATED ACTIN-DEPENDENT REGULATOR OF CHROMATIN SUBFAMILY A-LIKE PROTEIN 1"/>
    <property type="match status" value="1"/>
</dbReference>
<sequence>MTDAGSPRHASTPTVGQFVSLRGRLWMVEAQPGHALDGHRLACIDDDASGEDAQVLWSAEIDARLHDEEAWASLGQPGAHGGGDAESFSAYLRTIRWRTATAAERDLFQAPFRAGIRLDPYQLLPLRKALRLPRVNLLIADDVGLGKTVEAGLVLRELLLRRRVDFTLVLAPPSMTQQWRDELQSKFGLAFDIIDAEHLETLRRRRGYGANPWAAGSRFILSHRLLGDEHYVAPLRDVLEDFRARSLLILDEAHHAAPAGSGRYAIESQFTRSLRDLSDRFEHRLFLSATPHNGHPNSFATLLELLDPQRFTRGVPVRPADLEPVMVRRLKSDLRALGEAFPERVVEPVVIDDLPADAPELLLAAMLADYRALRERRIARLTTAQAARARLGFVGLQQRLLSSIPA</sequence>
<dbReference type="SUPFAM" id="SSF52540">
    <property type="entry name" value="P-loop containing nucleoside triphosphate hydrolases"/>
    <property type="match status" value="1"/>
</dbReference>
<dbReference type="InterPro" id="IPR057342">
    <property type="entry name" value="DEXDc_RapA"/>
</dbReference>
<dbReference type="Gene3D" id="3.40.50.10810">
    <property type="entry name" value="Tandem AAA-ATPase domain"/>
    <property type="match status" value="1"/>
</dbReference>
<evidence type="ECO:0000259" key="2">
    <source>
        <dbReference type="PROSITE" id="PS51192"/>
    </source>
</evidence>
<dbReference type="GO" id="GO:0004386">
    <property type="term" value="F:helicase activity"/>
    <property type="evidence" value="ECO:0007669"/>
    <property type="project" value="UniProtKB-KW"/>
</dbReference>
<name>A0ABX2JL17_9SPHN</name>
<evidence type="ECO:0000313" key="4">
    <source>
        <dbReference type="Proteomes" id="UP000621447"/>
    </source>
</evidence>
<keyword evidence="3" id="KW-0547">Nucleotide-binding</keyword>
<proteinExistence type="predicted"/>
<dbReference type="PROSITE" id="PS51192">
    <property type="entry name" value="HELICASE_ATP_BIND_1"/>
    <property type="match status" value="1"/>
</dbReference>
<organism evidence="3 4">
    <name type="scientific">Sphingomonas hominis</name>
    <dbReference type="NCBI Taxonomy" id="2741495"/>
    <lineage>
        <taxon>Bacteria</taxon>
        <taxon>Pseudomonadati</taxon>
        <taxon>Pseudomonadota</taxon>
        <taxon>Alphaproteobacteria</taxon>
        <taxon>Sphingomonadales</taxon>
        <taxon>Sphingomonadaceae</taxon>
        <taxon>Sphingomonas</taxon>
    </lineage>
</organism>
<dbReference type="PANTHER" id="PTHR45766">
    <property type="entry name" value="DNA ANNEALING HELICASE AND ENDONUCLEASE ZRANB3 FAMILY MEMBER"/>
    <property type="match status" value="1"/>
</dbReference>
<keyword evidence="3" id="KW-0347">Helicase</keyword>
<comment type="caution">
    <text evidence="3">The sequence shown here is derived from an EMBL/GenBank/DDBJ whole genome shotgun (WGS) entry which is preliminary data.</text>
</comment>
<dbReference type="InterPro" id="IPR014001">
    <property type="entry name" value="Helicase_ATP-bd"/>
</dbReference>
<feature type="domain" description="Helicase ATP-binding" evidence="2">
    <location>
        <begin position="128"/>
        <end position="309"/>
    </location>
</feature>
<keyword evidence="3" id="KW-0067">ATP-binding</keyword>
<keyword evidence="4" id="KW-1185">Reference proteome</keyword>
<dbReference type="CDD" id="cd18011">
    <property type="entry name" value="DEXDc_RapA"/>
    <property type="match status" value="1"/>
</dbReference>
<keyword evidence="1" id="KW-0378">Hydrolase</keyword>
<dbReference type="Pfam" id="PF00176">
    <property type="entry name" value="SNF2-rel_dom"/>
    <property type="match status" value="1"/>
</dbReference>
<dbReference type="InterPro" id="IPR038718">
    <property type="entry name" value="SNF2-like_sf"/>
</dbReference>
<reference evidence="3 4" key="1">
    <citation type="submission" date="2020-06" db="EMBL/GenBank/DDBJ databases">
        <title>Sphingomonas hominis sp. nov., a member of the Sphingomonas, isolated from the hair of a 22-year-old girl.</title>
        <authorList>
            <person name="Zhang D.-F."/>
            <person name="Cui X.-W."/>
        </authorList>
    </citation>
    <scope>NUCLEOTIDE SEQUENCE [LARGE SCALE GENOMIC DNA]</scope>
    <source>
        <strain evidence="3 4">HHU CXW</strain>
    </source>
</reference>
<dbReference type="Proteomes" id="UP000621447">
    <property type="component" value="Unassembled WGS sequence"/>
</dbReference>
<accession>A0ABX2JL17</accession>
<dbReference type="InterPro" id="IPR027417">
    <property type="entry name" value="P-loop_NTPase"/>
</dbReference>
<dbReference type="InterPro" id="IPR000330">
    <property type="entry name" value="SNF2_N"/>
</dbReference>
<dbReference type="RefSeq" id="WP_174193822.1">
    <property type="nucleotide sequence ID" value="NZ_JABULH010000003.1"/>
</dbReference>